<dbReference type="GO" id="GO:0016020">
    <property type="term" value="C:membrane"/>
    <property type="evidence" value="ECO:0007669"/>
    <property type="project" value="UniProtKB-SubCell"/>
</dbReference>
<evidence type="ECO:0000256" key="9">
    <source>
        <dbReference type="ARBA" id="ARBA00023033"/>
    </source>
</evidence>
<evidence type="ECO:0000256" key="5">
    <source>
        <dbReference type="ARBA" id="ARBA00022723"/>
    </source>
</evidence>
<evidence type="ECO:0000256" key="3">
    <source>
        <dbReference type="ARBA" id="ARBA00022617"/>
    </source>
</evidence>
<dbReference type="Gene3D" id="1.10.630.10">
    <property type="entry name" value="Cytochrome P450"/>
    <property type="match status" value="1"/>
</dbReference>
<dbReference type="AlphaFoldDB" id="A0ABD2ZC42"/>
<evidence type="ECO:0000256" key="10">
    <source>
        <dbReference type="ARBA" id="ARBA00023136"/>
    </source>
</evidence>
<evidence type="ECO:0000256" key="7">
    <source>
        <dbReference type="ARBA" id="ARBA00023002"/>
    </source>
</evidence>
<sequence>MDNTPTILLSLVFVIWICIHFLRSTRKLPPGPYPYPIIGNILQLSGIFHESLAKFSEIYGPLMTIKLGSKTTIVVSSREMAKEILQKHENALTRRLVTDAASALDHHKHSVLWLPTLSQWRNFRKLCKEQIFSWERLNASQGIRQEKVQQLCSYLHECCIIGKAVNISDAAFTTSLNLISKTLFSIDFAGYDSNSSVEIKEIVSGLMKAFGAPNVVDSLPILRVMDPQGIRRQAKFYLEKLLEVLDGIINQRLQERRSSLTYSRRNDFLETLLDLNEQNGENWSYKDIKHLLLDLFSAGTETTSATVEWVMTELLRNPGKREKAKAEIQEVIGQSKDVQESDISKLPYLQALVKETFRLHPVATLLARQPEDDIEINKYTVPKNSQILVNIWAICRDPGFWLEPESFIPERFLDTEIDVKGQHFELLTFGTGRRICLGMSLAHRMLHLIIASLLHHFDWKLEDGIKPEDIDMSEKFGATVKKAVPLKAIPVLINT</sequence>
<keyword evidence="5 11" id="KW-0479">Metal-binding</keyword>
<feature type="binding site" description="axial binding residue" evidence="11">
    <location>
        <position position="436"/>
    </location>
    <ligand>
        <name>heme</name>
        <dbReference type="ChEBI" id="CHEBI:30413"/>
    </ligand>
    <ligandPart>
        <name>Fe</name>
        <dbReference type="ChEBI" id="CHEBI:18248"/>
    </ligandPart>
</feature>
<evidence type="ECO:0000256" key="11">
    <source>
        <dbReference type="PIRSR" id="PIRSR602401-1"/>
    </source>
</evidence>
<dbReference type="PRINTS" id="PR00385">
    <property type="entry name" value="P450"/>
</dbReference>
<evidence type="ECO:0008006" key="16">
    <source>
        <dbReference type="Google" id="ProtNLM"/>
    </source>
</evidence>
<keyword evidence="9 12" id="KW-0503">Monooxygenase</keyword>
<keyword evidence="10 13" id="KW-0472">Membrane</keyword>
<keyword evidence="7 12" id="KW-0560">Oxidoreductase</keyword>
<dbReference type="InterPro" id="IPR017972">
    <property type="entry name" value="Cyt_P450_CS"/>
</dbReference>
<gene>
    <name evidence="14" type="ORF">ACH5RR_023951</name>
</gene>
<dbReference type="PRINTS" id="PR00463">
    <property type="entry name" value="EP450I"/>
</dbReference>
<keyword evidence="3 11" id="KW-0349">Heme</keyword>
<dbReference type="PROSITE" id="PS00086">
    <property type="entry name" value="CYTOCHROME_P450"/>
    <property type="match status" value="1"/>
</dbReference>
<dbReference type="InterPro" id="IPR002401">
    <property type="entry name" value="Cyt_P450_E_grp-I"/>
</dbReference>
<dbReference type="GO" id="GO:0004497">
    <property type="term" value="F:monooxygenase activity"/>
    <property type="evidence" value="ECO:0007669"/>
    <property type="project" value="UniProtKB-KW"/>
</dbReference>
<dbReference type="PANTHER" id="PTHR47950">
    <property type="entry name" value="CYTOCHROME P450, FAMILY 76, SUBFAMILY C, POLYPEPTIDE 5-RELATED"/>
    <property type="match status" value="1"/>
</dbReference>
<keyword evidence="6 13" id="KW-1133">Transmembrane helix</keyword>
<dbReference type="PANTHER" id="PTHR47950:SF4">
    <property type="entry name" value="GERANIOL 8-HYDROXYLASE-LIKE"/>
    <property type="match status" value="1"/>
</dbReference>
<evidence type="ECO:0000256" key="2">
    <source>
        <dbReference type="ARBA" id="ARBA00010617"/>
    </source>
</evidence>
<dbReference type="CDD" id="cd11073">
    <property type="entry name" value="CYP76-like"/>
    <property type="match status" value="1"/>
</dbReference>
<proteinExistence type="inferred from homology"/>
<organism evidence="14 15">
    <name type="scientific">Cinchona calisaya</name>
    <dbReference type="NCBI Taxonomy" id="153742"/>
    <lineage>
        <taxon>Eukaryota</taxon>
        <taxon>Viridiplantae</taxon>
        <taxon>Streptophyta</taxon>
        <taxon>Embryophyta</taxon>
        <taxon>Tracheophyta</taxon>
        <taxon>Spermatophyta</taxon>
        <taxon>Magnoliopsida</taxon>
        <taxon>eudicotyledons</taxon>
        <taxon>Gunneridae</taxon>
        <taxon>Pentapetalae</taxon>
        <taxon>asterids</taxon>
        <taxon>lamiids</taxon>
        <taxon>Gentianales</taxon>
        <taxon>Rubiaceae</taxon>
        <taxon>Cinchonoideae</taxon>
        <taxon>Cinchoneae</taxon>
        <taxon>Cinchona</taxon>
    </lineage>
</organism>
<evidence type="ECO:0000313" key="15">
    <source>
        <dbReference type="Proteomes" id="UP001630127"/>
    </source>
</evidence>
<evidence type="ECO:0000256" key="1">
    <source>
        <dbReference type="ARBA" id="ARBA00004370"/>
    </source>
</evidence>
<comment type="caution">
    <text evidence="14">The sequence shown here is derived from an EMBL/GenBank/DDBJ whole genome shotgun (WGS) entry which is preliminary data.</text>
</comment>
<evidence type="ECO:0000256" key="8">
    <source>
        <dbReference type="ARBA" id="ARBA00023004"/>
    </source>
</evidence>
<evidence type="ECO:0000256" key="6">
    <source>
        <dbReference type="ARBA" id="ARBA00022989"/>
    </source>
</evidence>
<accession>A0ABD2ZC42</accession>
<name>A0ABD2ZC42_9GENT</name>
<dbReference type="InterPro" id="IPR036396">
    <property type="entry name" value="Cyt_P450_sf"/>
</dbReference>
<dbReference type="Pfam" id="PF00067">
    <property type="entry name" value="p450"/>
    <property type="match status" value="1"/>
</dbReference>
<feature type="transmembrane region" description="Helical" evidence="13">
    <location>
        <begin position="6"/>
        <end position="22"/>
    </location>
</feature>
<dbReference type="GO" id="GO:0046872">
    <property type="term" value="F:metal ion binding"/>
    <property type="evidence" value="ECO:0007669"/>
    <property type="project" value="UniProtKB-KW"/>
</dbReference>
<comment type="cofactor">
    <cofactor evidence="11">
        <name>heme</name>
        <dbReference type="ChEBI" id="CHEBI:30413"/>
    </cofactor>
</comment>
<evidence type="ECO:0000256" key="4">
    <source>
        <dbReference type="ARBA" id="ARBA00022692"/>
    </source>
</evidence>
<comment type="similarity">
    <text evidence="2 12">Belongs to the cytochrome P450 family.</text>
</comment>
<dbReference type="Proteomes" id="UP001630127">
    <property type="component" value="Unassembled WGS sequence"/>
</dbReference>
<evidence type="ECO:0000313" key="14">
    <source>
        <dbReference type="EMBL" id="KAL3517049.1"/>
    </source>
</evidence>
<protein>
    <recommendedName>
        <fullName evidence="16">Cytochrome P450</fullName>
    </recommendedName>
</protein>
<dbReference type="SUPFAM" id="SSF48264">
    <property type="entry name" value="Cytochrome P450"/>
    <property type="match status" value="1"/>
</dbReference>
<keyword evidence="8 11" id="KW-0408">Iron</keyword>
<dbReference type="EMBL" id="JBJUIK010000010">
    <property type="protein sequence ID" value="KAL3517049.1"/>
    <property type="molecule type" value="Genomic_DNA"/>
</dbReference>
<keyword evidence="4 13" id="KW-0812">Transmembrane</keyword>
<keyword evidence="15" id="KW-1185">Reference proteome</keyword>
<comment type="subcellular location">
    <subcellularLocation>
        <location evidence="1">Membrane</location>
    </subcellularLocation>
</comment>
<dbReference type="InterPro" id="IPR001128">
    <property type="entry name" value="Cyt_P450"/>
</dbReference>
<dbReference type="FunFam" id="1.10.630.10:FF:000007">
    <property type="entry name" value="Cytochrome P450 76C4"/>
    <property type="match status" value="1"/>
</dbReference>
<evidence type="ECO:0000256" key="13">
    <source>
        <dbReference type="SAM" id="Phobius"/>
    </source>
</evidence>
<reference evidence="14 15" key="1">
    <citation type="submission" date="2024-11" db="EMBL/GenBank/DDBJ databases">
        <title>A near-complete genome assembly of Cinchona calisaya.</title>
        <authorList>
            <person name="Lian D.C."/>
            <person name="Zhao X.W."/>
            <person name="Wei L."/>
        </authorList>
    </citation>
    <scope>NUCLEOTIDE SEQUENCE [LARGE SCALE GENOMIC DNA]</scope>
    <source>
        <tissue evidence="14">Nenye</tissue>
    </source>
</reference>
<evidence type="ECO:0000256" key="12">
    <source>
        <dbReference type="RuleBase" id="RU000461"/>
    </source>
</evidence>